<evidence type="ECO:0000313" key="2">
    <source>
        <dbReference type="EMBL" id="EKE29391.1"/>
    </source>
</evidence>
<keyword evidence="1" id="KW-0732">Signal</keyword>
<dbReference type="EMBL" id="AMFJ01000182">
    <property type="protein sequence ID" value="EKE29391.1"/>
    <property type="molecule type" value="Genomic_DNA"/>
</dbReference>
<evidence type="ECO:0000256" key="1">
    <source>
        <dbReference type="SAM" id="SignalP"/>
    </source>
</evidence>
<accession>K2FE18</accession>
<protein>
    <submittedName>
        <fullName evidence="2">Uncharacterized protein</fullName>
    </submittedName>
</protein>
<feature type="chain" id="PRO_5017456544" evidence="1">
    <location>
        <begin position="25"/>
        <end position="833"/>
    </location>
</feature>
<organism evidence="2">
    <name type="scientific">uncultured bacterium</name>
    <name type="common">gcode 4</name>
    <dbReference type="NCBI Taxonomy" id="1234023"/>
    <lineage>
        <taxon>Bacteria</taxon>
        <taxon>environmental samples</taxon>
    </lineage>
</organism>
<reference evidence="2" key="1">
    <citation type="journal article" date="2012" name="Science">
        <title>Fermentation, hydrogen, and sulfur metabolism in multiple uncultivated bacterial phyla.</title>
        <authorList>
            <person name="Wrighton K.C."/>
            <person name="Thomas B.C."/>
            <person name="Sharon I."/>
            <person name="Miller C.S."/>
            <person name="Castelle C.J."/>
            <person name="VerBerkmoes N.C."/>
            <person name="Wilkins M.J."/>
            <person name="Hettich R.L."/>
            <person name="Lipton M.S."/>
            <person name="Williams K.H."/>
            <person name="Long P.E."/>
            <person name="Banfield J.F."/>
        </authorList>
    </citation>
    <scope>NUCLEOTIDE SEQUENCE [LARGE SCALE GENOMIC DNA]</scope>
</reference>
<comment type="caution">
    <text evidence="2">The sequence shown here is derived from an EMBL/GenBank/DDBJ whole genome shotgun (WGS) entry which is preliminary data.</text>
</comment>
<dbReference type="AlphaFoldDB" id="K2FE18"/>
<feature type="signal peptide" evidence="1">
    <location>
        <begin position="1"/>
        <end position="24"/>
    </location>
</feature>
<name>K2FE18_9BACT</name>
<sequence length="833" mass="96244">MKTLKKISYTISLLLICVTWIADANWDSVSSVTYKAPIKQPYNMEVKTKNIACPQSPEKTFKKDILGILNVASNELDCWKDGTQVLCQRDFPNYWPPPWTKVWSFYVSSSKSQILKELWLPSSAYSSVTGNYVQNFELELALRTNSNWGDTGWQSPYFFSNIANPFYLFSNNRAIEYNDPTECSWNSCDPKKENCTPVIPPPDCVPTATNDCWMEISTGKKPATIGTVDLPSCTWDSATMAYVCYASDNLTISAKLSNLWRTETWAPVWINKLNLSFNNCSNTQQVVAPVSKNINLTNVWISDVSDFTWTSYRTAWCYSIDVYWKYSSDNAYITNAKTFKIYIVPNNKITTSWTPQVTWWWYANNADSYTICQNVKDEFWNTISANYWAQSATLSWWLFFNTWYWTEWLNLHSVTFNNSVFCIKAKSVSPWISTAWFALKVPQHSKSTSLLANWSYTYLKVTANLTFKRSVWWSLSIDDQANFSIWTQESAKVNLTKAPWFNSAVTLSWYLSSFSTTNPNYKMQSKSIAPWDPVKINFILNYIGWEWWEKTGVKANPYVVYNLWWENVTYQLSLSDSPSDNSQIKSTDTQIKAISITGKSQWSWKMQASNQTENFSDLSTSSQRTQIKQNIEKLLKWRTPDDKKINSIYYSDWTKRISSILPLLSANDTVVIRNGNLIIDQNIPSSLWIAVFRNSQADLSKWNIMIRPNVALINILAYADWSLLSINSSDAVYSDTQASSNNELKQQLVIKGSIFTRNTIWWALWDNVFLLPGGAKTTVFEEAVKYDLNFLRRRNIWYDSASWTANYNNWKTENVVIIYNPEIAANPPKWFGK</sequence>
<proteinExistence type="predicted"/>
<gene>
    <name evidence="2" type="ORF">ACD_2C00182G0016</name>
</gene>